<dbReference type="AlphaFoldDB" id="A0AAI9ECT5"/>
<feature type="domain" description="NAD-dependent epimerase/dehydratase" evidence="1">
    <location>
        <begin position="8"/>
        <end position="153"/>
    </location>
</feature>
<evidence type="ECO:0000259" key="1">
    <source>
        <dbReference type="Pfam" id="PF01370"/>
    </source>
</evidence>
<keyword evidence="3" id="KW-1185">Reference proteome</keyword>
<dbReference type="GO" id="GO:0048270">
    <property type="term" value="F:methionine adenosyltransferase regulator activity"/>
    <property type="evidence" value="ECO:0007669"/>
    <property type="project" value="TreeGrafter"/>
</dbReference>
<sequence>MAGQNRYLIWGAHGWIGSQLIEILRAQGKDVHGTTARMHEQEAVRRELEEIQPTHVINCAGKTGRPNVDWCEEHRLETMEANGLGTLLLTYECDRRGIHCTVMATGCMYTSAYNEARDRVVGKPFTEDDPPNFTGSFYSATKAPIETFLRHYPHNLVLRLRMPVSADLNPRSFVTKILKYDRVVNIPNSHSLLPNLLPVAIAMAEHRESGVYNFTNPGAIGHNEVLGMYRDLVDPSYAWKNFTLEEQAGVIRAERSNCWLDSTKLVEKVREYQAEGLDLEVPEIREAYRRCFAEIAAGGEVQQMGGAGKMGVSRPEDAGLPVA</sequence>
<dbReference type="EMBL" id="CAVMBE010000047">
    <property type="protein sequence ID" value="CAK4031360.1"/>
    <property type="molecule type" value="Genomic_DNA"/>
</dbReference>
<organism evidence="2 3">
    <name type="scientific">Lecanosticta acicola</name>
    <dbReference type="NCBI Taxonomy" id="111012"/>
    <lineage>
        <taxon>Eukaryota</taxon>
        <taxon>Fungi</taxon>
        <taxon>Dikarya</taxon>
        <taxon>Ascomycota</taxon>
        <taxon>Pezizomycotina</taxon>
        <taxon>Dothideomycetes</taxon>
        <taxon>Dothideomycetidae</taxon>
        <taxon>Mycosphaerellales</taxon>
        <taxon>Mycosphaerellaceae</taxon>
        <taxon>Lecanosticta</taxon>
    </lineage>
</organism>
<comment type="caution">
    <text evidence="2">The sequence shown here is derived from an EMBL/GenBank/DDBJ whole genome shotgun (WGS) entry which is preliminary data.</text>
</comment>
<protein>
    <submittedName>
        <fullName evidence="2">Bifunctional dTDP-4-dehydrorhamnose 3,5-epimerase dTDP-4-dehydrorhamnose reductase</fullName>
    </submittedName>
</protein>
<dbReference type="Pfam" id="PF01370">
    <property type="entry name" value="Epimerase"/>
    <property type="match status" value="1"/>
</dbReference>
<accession>A0AAI9ECT5</accession>
<dbReference type="InterPro" id="IPR001509">
    <property type="entry name" value="Epimerase_deHydtase"/>
</dbReference>
<dbReference type="InterPro" id="IPR036291">
    <property type="entry name" value="NAD(P)-bd_dom_sf"/>
</dbReference>
<dbReference type="Gene3D" id="3.40.50.720">
    <property type="entry name" value="NAD(P)-binding Rossmann-like Domain"/>
    <property type="match status" value="1"/>
</dbReference>
<proteinExistence type="predicted"/>
<dbReference type="PANTHER" id="PTHR10491">
    <property type="entry name" value="DTDP-4-DEHYDRORHAMNOSE REDUCTASE"/>
    <property type="match status" value="1"/>
</dbReference>
<reference evidence="2" key="1">
    <citation type="submission" date="2023-11" db="EMBL/GenBank/DDBJ databases">
        <authorList>
            <person name="Alioto T."/>
            <person name="Alioto T."/>
            <person name="Gomez Garrido J."/>
        </authorList>
    </citation>
    <scope>NUCLEOTIDE SEQUENCE</scope>
</reference>
<dbReference type="GO" id="GO:0006556">
    <property type="term" value="P:S-adenosylmethionine biosynthetic process"/>
    <property type="evidence" value="ECO:0007669"/>
    <property type="project" value="TreeGrafter"/>
</dbReference>
<gene>
    <name evidence="2" type="ORF">LECACI_7A006518</name>
</gene>
<dbReference type="InterPro" id="IPR005913">
    <property type="entry name" value="dTDP_dehydrorham_reduct"/>
</dbReference>
<dbReference type="Proteomes" id="UP001296104">
    <property type="component" value="Unassembled WGS sequence"/>
</dbReference>
<evidence type="ECO:0000313" key="2">
    <source>
        <dbReference type="EMBL" id="CAK4031360.1"/>
    </source>
</evidence>
<dbReference type="SUPFAM" id="SSF51735">
    <property type="entry name" value="NAD(P)-binding Rossmann-fold domains"/>
    <property type="match status" value="1"/>
</dbReference>
<name>A0AAI9ECT5_9PEZI</name>
<dbReference type="GO" id="GO:0048269">
    <property type="term" value="C:methionine adenosyltransferase complex"/>
    <property type="evidence" value="ECO:0007669"/>
    <property type="project" value="TreeGrafter"/>
</dbReference>
<evidence type="ECO:0000313" key="3">
    <source>
        <dbReference type="Proteomes" id="UP001296104"/>
    </source>
</evidence>
<dbReference type="PANTHER" id="PTHR10491:SF4">
    <property type="entry name" value="METHIONINE ADENOSYLTRANSFERASE 2 SUBUNIT BETA"/>
    <property type="match status" value="1"/>
</dbReference>